<dbReference type="InterPro" id="IPR006145">
    <property type="entry name" value="PsdUridine_synth_RsuA/RluA"/>
</dbReference>
<sequence length="245" mass="28190">MIQEPRVIADSLSWTLLEKPHGLPSAPLKIDETLNLTSWFLDRFPEGRNVKGYKDIEFGLVHRLDTATTGLVLFAKTQSAFDFFKQQQERDQINKTYHALSTRLSDAFASPWTEISQFRSWGPGRKEVRPVYRGMKGWIDGGKEYRTEIRAIEPVDFPSYDYNSSGKTVLIECNITKGFRHQIRSHLSMRGYPIIGDRLYHPGWKGVPESEDPPLQLFATGIRFIDPDSMKQAVFSLQPPDKRNR</sequence>
<evidence type="ECO:0000313" key="3">
    <source>
        <dbReference type="EMBL" id="MCD1654673.1"/>
    </source>
</evidence>
<organism evidence="3 4">
    <name type="scientific">Teretinema zuelzerae</name>
    <dbReference type="NCBI Taxonomy" id="156"/>
    <lineage>
        <taxon>Bacteria</taxon>
        <taxon>Pseudomonadati</taxon>
        <taxon>Spirochaetota</taxon>
        <taxon>Spirochaetia</taxon>
        <taxon>Spirochaetales</taxon>
        <taxon>Treponemataceae</taxon>
        <taxon>Teretinema</taxon>
    </lineage>
</organism>
<dbReference type="InterPro" id="IPR050188">
    <property type="entry name" value="RluA_PseudoU_synthase"/>
</dbReference>
<dbReference type="GO" id="GO:0140098">
    <property type="term" value="F:catalytic activity, acting on RNA"/>
    <property type="evidence" value="ECO:0007669"/>
    <property type="project" value="UniProtKB-ARBA"/>
</dbReference>
<dbReference type="GO" id="GO:0003723">
    <property type="term" value="F:RNA binding"/>
    <property type="evidence" value="ECO:0007669"/>
    <property type="project" value="InterPro"/>
</dbReference>
<proteinExistence type="inferred from homology"/>
<dbReference type="CDD" id="cd02869">
    <property type="entry name" value="PseudoU_synth_RluA_like"/>
    <property type="match status" value="1"/>
</dbReference>
<dbReference type="PANTHER" id="PTHR21600:SF87">
    <property type="entry name" value="RNA PSEUDOURIDYLATE SYNTHASE DOMAIN-CONTAINING PROTEIN 1"/>
    <property type="match status" value="1"/>
</dbReference>
<dbReference type="SUPFAM" id="SSF55120">
    <property type="entry name" value="Pseudouridine synthase"/>
    <property type="match status" value="1"/>
</dbReference>
<accession>A0AAE3JIT8</accession>
<evidence type="ECO:0000259" key="2">
    <source>
        <dbReference type="Pfam" id="PF00849"/>
    </source>
</evidence>
<dbReference type="PROSITE" id="PS01129">
    <property type="entry name" value="PSI_RLU"/>
    <property type="match status" value="1"/>
</dbReference>
<dbReference type="Gene3D" id="3.30.2350.10">
    <property type="entry name" value="Pseudouridine synthase"/>
    <property type="match status" value="1"/>
</dbReference>
<dbReference type="PANTHER" id="PTHR21600">
    <property type="entry name" value="MITOCHONDRIAL RNA PSEUDOURIDINE SYNTHASE"/>
    <property type="match status" value="1"/>
</dbReference>
<feature type="domain" description="Pseudouridine synthase RsuA/RluA-like" evidence="2">
    <location>
        <begin position="16"/>
        <end position="188"/>
    </location>
</feature>
<evidence type="ECO:0000256" key="1">
    <source>
        <dbReference type="ARBA" id="ARBA00010876"/>
    </source>
</evidence>
<dbReference type="AlphaFoldDB" id="A0AAE3JIT8"/>
<dbReference type="InterPro" id="IPR020103">
    <property type="entry name" value="PsdUridine_synth_cat_dom_sf"/>
</dbReference>
<protein>
    <submittedName>
        <fullName evidence="3">RNA pseudouridine synthase</fullName>
    </submittedName>
</protein>
<dbReference type="Pfam" id="PF00849">
    <property type="entry name" value="PseudoU_synth_2"/>
    <property type="match status" value="1"/>
</dbReference>
<dbReference type="RefSeq" id="WP_230755134.1">
    <property type="nucleotide sequence ID" value="NZ_JAINWA010000003.1"/>
</dbReference>
<name>A0AAE3JIT8_9SPIR</name>
<gene>
    <name evidence="3" type="ORF">K7J14_08140</name>
</gene>
<comment type="caution">
    <text evidence="3">The sequence shown here is derived from an EMBL/GenBank/DDBJ whole genome shotgun (WGS) entry which is preliminary data.</text>
</comment>
<dbReference type="GO" id="GO:0000455">
    <property type="term" value="P:enzyme-directed rRNA pseudouridine synthesis"/>
    <property type="evidence" value="ECO:0007669"/>
    <property type="project" value="TreeGrafter"/>
</dbReference>
<reference evidence="3" key="1">
    <citation type="submission" date="2021-08" db="EMBL/GenBank/DDBJ databases">
        <title>Comparative analyses of Brucepasteria parasyntrophica and Teretinema zuelzerae.</title>
        <authorList>
            <person name="Song Y."/>
            <person name="Brune A."/>
        </authorList>
    </citation>
    <scope>NUCLEOTIDE SEQUENCE</scope>
    <source>
        <strain evidence="3">DSM 1903</strain>
    </source>
</reference>
<dbReference type="Proteomes" id="UP001198163">
    <property type="component" value="Unassembled WGS sequence"/>
</dbReference>
<dbReference type="EMBL" id="JAINWA010000003">
    <property type="protein sequence ID" value="MCD1654673.1"/>
    <property type="molecule type" value="Genomic_DNA"/>
</dbReference>
<keyword evidence="4" id="KW-1185">Reference proteome</keyword>
<dbReference type="GO" id="GO:0009982">
    <property type="term" value="F:pseudouridine synthase activity"/>
    <property type="evidence" value="ECO:0007669"/>
    <property type="project" value="InterPro"/>
</dbReference>
<evidence type="ECO:0000313" key="4">
    <source>
        <dbReference type="Proteomes" id="UP001198163"/>
    </source>
</evidence>
<dbReference type="InterPro" id="IPR006224">
    <property type="entry name" value="PsdUridine_synth_RluA-like_CS"/>
</dbReference>
<comment type="similarity">
    <text evidence="1">Belongs to the pseudouridine synthase RluA family.</text>
</comment>